<dbReference type="GeneID" id="140594834"/>
<feature type="compositionally biased region" description="Basic residues" evidence="1">
    <location>
        <begin position="236"/>
        <end position="245"/>
    </location>
</feature>
<name>A0ABM4YCL4_VULVU</name>
<evidence type="ECO:0000313" key="2">
    <source>
        <dbReference type="Proteomes" id="UP001652641"/>
    </source>
</evidence>
<feature type="compositionally biased region" description="Low complexity" evidence="1">
    <location>
        <begin position="199"/>
        <end position="210"/>
    </location>
</feature>
<dbReference type="Proteomes" id="UP001652641">
    <property type="component" value="Chromosome 12"/>
</dbReference>
<sequence length="347" mass="37223">MTTSARKACRTVLEWQTLASCEKQSVPSPAVLFFTSSYSLSSSLKRNFQTQECKKFHTSTDETTDLENTPPAPRAGRGGAAWELAGSARRHSEAPNSRRFGRAAGSPASHSNRPRRGPARHDRAGPARGQCGERRPAGPRARLAHLSGCAAFLRRCRRLLPVSAAGSDLWNHHTSPARRCSAAAAPPPPPPPQPPLFVPPSSATASAAPTGHRYALPPPRPPASPSSLRPLPPSPPRRRRRLHRRRRLLLRAPLVFIESKQASWRRPPSPSQRAPGRRRRSNIPAAHWPPLPGATIRCAAGCSLLFAVSPPFPRPPSPSCPCPLAGMRGGSQTTSAAPSSAGGDPRP</sequence>
<evidence type="ECO:0000256" key="1">
    <source>
        <dbReference type="SAM" id="MobiDB-lite"/>
    </source>
</evidence>
<evidence type="ECO:0000313" key="3">
    <source>
        <dbReference type="RefSeq" id="XP_072588021.1"/>
    </source>
</evidence>
<feature type="region of interest" description="Disordered" evidence="1">
    <location>
        <begin position="179"/>
        <end position="245"/>
    </location>
</feature>
<feature type="compositionally biased region" description="Pro residues" evidence="1">
    <location>
        <begin position="216"/>
        <end position="235"/>
    </location>
</feature>
<proteinExistence type="predicted"/>
<feature type="region of interest" description="Disordered" evidence="1">
    <location>
        <begin position="56"/>
        <end position="140"/>
    </location>
</feature>
<gene>
    <name evidence="3" type="primary">LOC140594834</name>
</gene>
<dbReference type="RefSeq" id="XP_072588021.1">
    <property type="nucleotide sequence ID" value="XM_072731920.1"/>
</dbReference>
<feature type="region of interest" description="Disordered" evidence="1">
    <location>
        <begin position="261"/>
        <end position="288"/>
    </location>
</feature>
<keyword evidence="2" id="KW-1185">Reference proteome</keyword>
<feature type="compositionally biased region" description="Pro residues" evidence="1">
    <location>
        <begin position="185"/>
        <end position="198"/>
    </location>
</feature>
<accession>A0ABM4YCL4</accession>
<protein>
    <submittedName>
        <fullName evidence="3">Uncharacterized protein</fullName>
    </submittedName>
</protein>
<reference evidence="3" key="1">
    <citation type="submission" date="2025-08" db="UniProtKB">
        <authorList>
            <consortium name="RefSeq"/>
        </authorList>
    </citation>
    <scope>IDENTIFICATION</scope>
    <source>
        <tissue evidence="3">Cell line</tissue>
    </source>
</reference>
<feature type="compositionally biased region" description="Basic and acidic residues" evidence="1">
    <location>
        <begin position="119"/>
        <end position="136"/>
    </location>
</feature>
<organism evidence="2 3">
    <name type="scientific">Vulpes vulpes</name>
    <name type="common">Red fox</name>
    <dbReference type="NCBI Taxonomy" id="9627"/>
    <lineage>
        <taxon>Eukaryota</taxon>
        <taxon>Metazoa</taxon>
        <taxon>Chordata</taxon>
        <taxon>Craniata</taxon>
        <taxon>Vertebrata</taxon>
        <taxon>Euteleostomi</taxon>
        <taxon>Mammalia</taxon>
        <taxon>Eutheria</taxon>
        <taxon>Laurasiatheria</taxon>
        <taxon>Carnivora</taxon>
        <taxon>Caniformia</taxon>
        <taxon>Canidae</taxon>
        <taxon>Vulpes</taxon>
    </lineage>
</organism>
<feature type="region of interest" description="Disordered" evidence="1">
    <location>
        <begin position="313"/>
        <end position="347"/>
    </location>
</feature>